<proteinExistence type="predicted"/>
<evidence type="ECO:0000313" key="2">
    <source>
        <dbReference type="EMBL" id="GEU58369.1"/>
    </source>
</evidence>
<sequence length="253" mass="29014">MCSQDKESEEDTLIDILKTLMEECKVVYKETSSRETNKVQRVSFIADDEEGDTLGALPCQLPPKELNPGSFTFPSTIGNLNLHAMEDLEASVNVMPKSIFEKKKLASLKETSMVQRTQSYDNESVDTLDSPGSIQGLKDNHKDVVRTPNLERIISRWHVCKPVQDRLGCSSNGCAFRIMKDKVKSIKSTILNEWVMDSFDVEVDFGKTQDDPYLRRFDEYKEQFDNEIEQLASEYDLRVGRKKYALEDMWGEM</sequence>
<dbReference type="AlphaFoldDB" id="A0A6L2LB64"/>
<name>A0A6L2LB64_TANCI</name>
<accession>A0A6L2LB64</accession>
<reference evidence="2" key="1">
    <citation type="journal article" date="2019" name="Sci. Rep.">
        <title>Draft genome of Tanacetum cinerariifolium, the natural source of mosquito coil.</title>
        <authorList>
            <person name="Yamashiro T."/>
            <person name="Shiraishi A."/>
            <person name="Satake H."/>
            <person name="Nakayama K."/>
        </authorList>
    </citation>
    <scope>NUCLEOTIDE SEQUENCE</scope>
</reference>
<gene>
    <name evidence="2" type="ORF">Tci_030347</name>
</gene>
<comment type="caution">
    <text evidence="2">The sequence shown here is derived from an EMBL/GenBank/DDBJ whole genome shotgun (WGS) entry which is preliminary data.</text>
</comment>
<dbReference type="PANTHER" id="PTHR33067">
    <property type="entry name" value="RNA-DIRECTED DNA POLYMERASE-RELATED"/>
    <property type="match status" value="1"/>
</dbReference>
<dbReference type="PANTHER" id="PTHR33067:SF9">
    <property type="entry name" value="RNA-DIRECTED DNA POLYMERASE"/>
    <property type="match status" value="1"/>
</dbReference>
<feature type="compositionally biased region" description="Polar residues" evidence="1">
    <location>
        <begin position="118"/>
        <end position="133"/>
    </location>
</feature>
<feature type="region of interest" description="Disordered" evidence="1">
    <location>
        <begin position="118"/>
        <end position="139"/>
    </location>
</feature>
<evidence type="ECO:0000256" key="1">
    <source>
        <dbReference type="SAM" id="MobiDB-lite"/>
    </source>
</evidence>
<organism evidence="2">
    <name type="scientific">Tanacetum cinerariifolium</name>
    <name type="common">Dalmatian daisy</name>
    <name type="synonym">Chrysanthemum cinerariifolium</name>
    <dbReference type="NCBI Taxonomy" id="118510"/>
    <lineage>
        <taxon>Eukaryota</taxon>
        <taxon>Viridiplantae</taxon>
        <taxon>Streptophyta</taxon>
        <taxon>Embryophyta</taxon>
        <taxon>Tracheophyta</taxon>
        <taxon>Spermatophyta</taxon>
        <taxon>Magnoliopsida</taxon>
        <taxon>eudicotyledons</taxon>
        <taxon>Gunneridae</taxon>
        <taxon>Pentapetalae</taxon>
        <taxon>asterids</taxon>
        <taxon>campanulids</taxon>
        <taxon>Asterales</taxon>
        <taxon>Asteraceae</taxon>
        <taxon>Asteroideae</taxon>
        <taxon>Anthemideae</taxon>
        <taxon>Anthemidinae</taxon>
        <taxon>Tanacetum</taxon>
    </lineage>
</organism>
<dbReference type="EMBL" id="BKCJ010003990">
    <property type="protein sequence ID" value="GEU58369.1"/>
    <property type="molecule type" value="Genomic_DNA"/>
</dbReference>
<protein>
    <submittedName>
        <fullName evidence="2">Uncharacterized protein</fullName>
    </submittedName>
</protein>